<evidence type="ECO:0000313" key="2">
    <source>
        <dbReference type="Proteomes" id="UP000838756"/>
    </source>
</evidence>
<name>A0A8S4R7N4_9NEOP</name>
<dbReference type="AlphaFoldDB" id="A0A8S4R7N4"/>
<evidence type="ECO:0000313" key="1">
    <source>
        <dbReference type="EMBL" id="CAH2229808.1"/>
    </source>
</evidence>
<sequence>MRRAPGLETTARFDVNLSVGGLLDQLLFSPNAPVTVVRDHVRFTSEIGALVFAGEDAVLAVCLCVVGSNSKQICQSPFIGKLHPPFILVWN</sequence>
<dbReference type="Proteomes" id="UP000838756">
    <property type="component" value="Unassembled WGS sequence"/>
</dbReference>
<keyword evidence="2" id="KW-1185">Reference proteome</keyword>
<proteinExistence type="predicted"/>
<gene>
    <name evidence="1" type="primary">jg5812</name>
    <name evidence="1" type="ORF">PAEG_LOCUS9158</name>
</gene>
<dbReference type="EMBL" id="CAKXAJ010024747">
    <property type="protein sequence ID" value="CAH2229808.1"/>
    <property type="molecule type" value="Genomic_DNA"/>
</dbReference>
<organism evidence="1 2">
    <name type="scientific">Pararge aegeria aegeria</name>
    <dbReference type="NCBI Taxonomy" id="348720"/>
    <lineage>
        <taxon>Eukaryota</taxon>
        <taxon>Metazoa</taxon>
        <taxon>Ecdysozoa</taxon>
        <taxon>Arthropoda</taxon>
        <taxon>Hexapoda</taxon>
        <taxon>Insecta</taxon>
        <taxon>Pterygota</taxon>
        <taxon>Neoptera</taxon>
        <taxon>Endopterygota</taxon>
        <taxon>Lepidoptera</taxon>
        <taxon>Glossata</taxon>
        <taxon>Ditrysia</taxon>
        <taxon>Papilionoidea</taxon>
        <taxon>Nymphalidae</taxon>
        <taxon>Satyrinae</taxon>
        <taxon>Satyrini</taxon>
        <taxon>Parargina</taxon>
        <taxon>Pararge</taxon>
    </lineage>
</organism>
<accession>A0A8S4R7N4</accession>
<comment type="caution">
    <text evidence="1">The sequence shown here is derived from an EMBL/GenBank/DDBJ whole genome shotgun (WGS) entry which is preliminary data.</text>
</comment>
<reference evidence="1" key="1">
    <citation type="submission" date="2022-03" db="EMBL/GenBank/DDBJ databases">
        <authorList>
            <person name="Lindestad O."/>
        </authorList>
    </citation>
    <scope>NUCLEOTIDE SEQUENCE</scope>
</reference>
<protein>
    <submittedName>
        <fullName evidence="1">Jg5812 protein</fullName>
    </submittedName>
</protein>